<organism evidence="1 2">
    <name type="scientific">Pelotomaculum schinkii</name>
    <dbReference type="NCBI Taxonomy" id="78350"/>
    <lineage>
        <taxon>Bacteria</taxon>
        <taxon>Bacillati</taxon>
        <taxon>Bacillota</taxon>
        <taxon>Clostridia</taxon>
        <taxon>Eubacteriales</taxon>
        <taxon>Desulfotomaculaceae</taxon>
        <taxon>Pelotomaculum</taxon>
    </lineage>
</organism>
<protein>
    <recommendedName>
        <fullName evidence="3">Type II toxin-antitoxin system RelE/ParE family toxin</fullName>
    </recommendedName>
</protein>
<reference evidence="1 2" key="1">
    <citation type="journal article" date="2018" name="Environ. Microbiol.">
        <title>Novel energy conservation strategies and behaviour of Pelotomaculum schinkii driving syntrophic propionate catabolism.</title>
        <authorList>
            <person name="Hidalgo-Ahumada C.A.P."/>
            <person name="Nobu M.K."/>
            <person name="Narihiro T."/>
            <person name="Tamaki H."/>
            <person name="Liu W.T."/>
            <person name="Kamagata Y."/>
            <person name="Stams A.J.M."/>
            <person name="Imachi H."/>
            <person name="Sousa D.Z."/>
        </authorList>
    </citation>
    <scope>NUCLEOTIDE SEQUENCE [LARGE SCALE GENOMIC DNA]</scope>
    <source>
        <strain evidence="1 2">HH</strain>
    </source>
</reference>
<dbReference type="RefSeq" id="WP_427910118.1">
    <property type="nucleotide sequence ID" value="NZ_QFGA01000003.1"/>
</dbReference>
<evidence type="ECO:0000313" key="1">
    <source>
        <dbReference type="EMBL" id="TEB04748.1"/>
    </source>
</evidence>
<dbReference type="AlphaFoldDB" id="A0A4Y7R718"/>
<name>A0A4Y7R718_9FIRM</name>
<dbReference type="Pfam" id="PF05973">
    <property type="entry name" value="Gp49"/>
    <property type="match status" value="1"/>
</dbReference>
<sequence length="116" mass="13817">MIWQILYYQEGNSQPVREYIDSLYPKTKAKILRNLLLLSEFGPDLGWPFVSNISRNIWELRTVHQGNQYRILFAVTEGKIILLLHGFQKKTKKLPEKELNLAVSRFTHYQKRIKEQ</sequence>
<dbReference type="InterPro" id="IPR009241">
    <property type="entry name" value="HigB-like"/>
</dbReference>
<proteinExistence type="predicted"/>
<accession>A0A4Y7R718</accession>
<dbReference type="Proteomes" id="UP000298324">
    <property type="component" value="Unassembled WGS sequence"/>
</dbReference>
<comment type="caution">
    <text evidence="1">The sequence shown here is derived from an EMBL/GenBank/DDBJ whole genome shotgun (WGS) entry which is preliminary data.</text>
</comment>
<keyword evidence="2" id="KW-1185">Reference proteome</keyword>
<gene>
    <name evidence="1" type="ORF">Psch_03510</name>
</gene>
<dbReference type="EMBL" id="QFGA01000003">
    <property type="protein sequence ID" value="TEB04748.1"/>
    <property type="molecule type" value="Genomic_DNA"/>
</dbReference>
<evidence type="ECO:0008006" key="3">
    <source>
        <dbReference type="Google" id="ProtNLM"/>
    </source>
</evidence>
<evidence type="ECO:0000313" key="2">
    <source>
        <dbReference type="Proteomes" id="UP000298324"/>
    </source>
</evidence>